<comment type="caution">
    <text evidence="3">The sequence shown here is derived from an EMBL/GenBank/DDBJ whole genome shotgun (WGS) entry which is preliminary data.</text>
</comment>
<evidence type="ECO:0000313" key="4">
    <source>
        <dbReference type="Proteomes" id="UP001231915"/>
    </source>
</evidence>
<dbReference type="SUPFAM" id="SSF46565">
    <property type="entry name" value="Chaperone J-domain"/>
    <property type="match status" value="1"/>
</dbReference>
<dbReference type="RefSeq" id="WP_247687504.1">
    <property type="nucleotide sequence ID" value="NZ_JASJUT010000012.1"/>
</dbReference>
<keyword evidence="4" id="KW-1185">Reference proteome</keyword>
<evidence type="ECO:0000259" key="2">
    <source>
        <dbReference type="Pfam" id="PF12339"/>
    </source>
</evidence>
<dbReference type="Gene3D" id="1.10.287.110">
    <property type="entry name" value="DnaJ domain"/>
    <property type="match status" value="1"/>
</dbReference>
<reference evidence="3 4" key="1">
    <citation type="submission" date="2023-05" db="EMBL/GenBank/DDBJ databases">
        <title>Pseudoalteromonas ardens sp. nov., Pseudoalteromonas obscura sp. nov., and Pseudoalteromonas umbrosa sp. nov., isolated from the coral Montipora capitata.</title>
        <authorList>
            <person name="Thomas E.M."/>
            <person name="Smith E.M."/>
            <person name="Papke E."/>
            <person name="Shlafstein M.D."/>
            <person name="Oline D.K."/>
            <person name="Videau P."/>
            <person name="Saw J.H."/>
            <person name="Strangman W.K."/>
            <person name="Ushijima B."/>
        </authorList>
    </citation>
    <scope>NUCLEOTIDE SEQUENCE [LARGE SCALE GENOMIC DNA]</scope>
    <source>
        <strain evidence="3 4">P94</strain>
    </source>
</reference>
<evidence type="ECO:0000313" key="3">
    <source>
        <dbReference type="EMBL" id="MDK2597655.1"/>
    </source>
</evidence>
<evidence type="ECO:0000256" key="1">
    <source>
        <dbReference type="ARBA" id="ARBA00023186"/>
    </source>
</evidence>
<name>A0ABT7ERH1_9GAMM</name>
<dbReference type="Proteomes" id="UP001231915">
    <property type="component" value="Unassembled WGS sequence"/>
</dbReference>
<accession>A0ABT7ERH1</accession>
<protein>
    <submittedName>
        <fullName evidence="3">DNA-J related domain-containing protein</fullName>
    </submittedName>
</protein>
<dbReference type="InterPro" id="IPR021059">
    <property type="entry name" value="DnaJ-related_N"/>
</dbReference>
<feature type="domain" description="DnaJ-related protein N-terminal" evidence="2">
    <location>
        <begin position="9"/>
        <end position="134"/>
    </location>
</feature>
<gene>
    <name evidence="3" type="ORF">QNM18_21575</name>
</gene>
<organism evidence="3 4">
    <name type="scientific">Pseudoalteromonas obscura</name>
    <dbReference type="NCBI Taxonomy" id="3048491"/>
    <lineage>
        <taxon>Bacteria</taxon>
        <taxon>Pseudomonadati</taxon>
        <taxon>Pseudomonadota</taxon>
        <taxon>Gammaproteobacteria</taxon>
        <taxon>Alteromonadales</taxon>
        <taxon>Pseudoalteromonadaceae</taxon>
        <taxon>Pseudoalteromonas</taxon>
    </lineage>
</organism>
<dbReference type="InterPro" id="IPR036869">
    <property type="entry name" value="J_dom_sf"/>
</dbReference>
<dbReference type="EMBL" id="JASJUT010000012">
    <property type="protein sequence ID" value="MDK2597655.1"/>
    <property type="molecule type" value="Genomic_DNA"/>
</dbReference>
<sequence length="200" mass="23419">MFTERTMTNPLLDAIFEIITTGEHLKIHDLATQLKSNKALPILDPDPHKELFKKNFLIMNALYQLQDELHTCGYTLHVSNLDIHIQLTQPIDLNLDAQPLETRDPLKAYYLDWNNYETTKEEVESLLSDFWQKYLHTPARLTDKDRANLQIKWQLPTQYTATQLQKRWRQLAIANHPDKGGCTATFQQLKQEYEQLKGTL</sequence>
<dbReference type="Pfam" id="PF12339">
    <property type="entry name" value="DNAJ_related"/>
    <property type="match status" value="1"/>
</dbReference>
<keyword evidence="1" id="KW-0143">Chaperone</keyword>
<proteinExistence type="predicted"/>